<dbReference type="GO" id="GO:0046872">
    <property type="term" value="F:metal ion binding"/>
    <property type="evidence" value="ECO:0007669"/>
    <property type="project" value="UniProtKB-KW"/>
</dbReference>
<dbReference type="InterPro" id="IPR012165">
    <property type="entry name" value="Cyt_c3_hydrogenase_gsu"/>
</dbReference>
<feature type="binding site" evidence="1">
    <location>
        <position position="274"/>
    </location>
    <ligand>
        <name>[2Fe-2S] cluster</name>
        <dbReference type="ChEBI" id="CHEBI:190135"/>
    </ligand>
</feature>
<keyword evidence="1" id="KW-0479">Metal-binding</keyword>
<evidence type="ECO:0000256" key="1">
    <source>
        <dbReference type="PIRSR" id="PIRSR006816-2"/>
    </source>
</evidence>
<dbReference type="EMBL" id="AP012337">
    <property type="protein sequence ID" value="BAL99963.1"/>
    <property type="molecule type" value="Genomic_DNA"/>
</dbReference>
<feature type="binding site" evidence="1">
    <location>
        <position position="282"/>
    </location>
    <ligand>
        <name>[2Fe-2S] cluster</name>
        <dbReference type="ChEBI" id="CHEBI:190135"/>
    </ligand>
</feature>
<dbReference type="InterPro" id="IPR039261">
    <property type="entry name" value="FNR_nucleotide-bd"/>
</dbReference>
<dbReference type="KEGG" id="cap:CLDAP_19240"/>
<keyword evidence="1" id="KW-0411">Iron-sulfur</keyword>
<dbReference type="InterPro" id="IPR050353">
    <property type="entry name" value="PyrK_electron_transfer"/>
</dbReference>
<dbReference type="GO" id="GO:0006221">
    <property type="term" value="P:pyrimidine nucleotide biosynthetic process"/>
    <property type="evidence" value="ECO:0007669"/>
    <property type="project" value="InterPro"/>
</dbReference>
<keyword evidence="1" id="KW-0408">Iron</keyword>
<dbReference type="GO" id="GO:0051537">
    <property type="term" value="F:2 iron, 2 sulfur cluster binding"/>
    <property type="evidence" value="ECO:0007669"/>
    <property type="project" value="UniProtKB-KW"/>
</dbReference>
<dbReference type="InterPro" id="IPR017927">
    <property type="entry name" value="FAD-bd_FR_type"/>
</dbReference>
<dbReference type="GO" id="GO:0050660">
    <property type="term" value="F:flavin adenine dinucleotide binding"/>
    <property type="evidence" value="ECO:0007669"/>
    <property type="project" value="InterPro"/>
</dbReference>
<dbReference type="InterPro" id="IPR001433">
    <property type="entry name" value="OxRdtase_FAD/NAD-bd"/>
</dbReference>
<gene>
    <name evidence="3" type="ordered locus">CLDAP_19240</name>
</gene>
<feature type="domain" description="FAD-binding FR-type" evidence="2">
    <location>
        <begin position="32"/>
        <end position="130"/>
    </location>
</feature>
<dbReference type="eggNOG" id="COG0543">
    <property type="taxonomic scope" value="Bacteria"/>
</dbReference>
<dbReference type="PANTHER" id="PTHR43513">
    <property type="entry name" value="DIHYDROOROTATE DEHYDROGENASE B (NAD(+)), ELECTRON TRANSFER SUBUNIT"/>
    <property type="match status" value="1"/>
</dbReference>
<dbReference type="SUPFAM" id="SSF52343">
    <property type="entry name" value="Ferredoxin reductase-like, C-terminal NADP-linked domain"/>
    <property type="match status" value="1"/>
</dbReference>
<dbReference type="HOGENOM" id="CLU_003827_1_1_0"/>
<sequence>MATQRTALLEAMQQPGPASQATQAPIFHIDAFRPYRCRVVGRQQENDDTFTVELRPVSARRHAAFAPGQFNMLYIFGVGEIPISISGDPAEPDRLLHTTRAVGVVTRAMAKLREGDVIGVRGPFGVPWPLEALTGRDIVIIAGGIGLAPLRPALYYLVAHRKEYERVVLLYGARTPEDLLYRNELERWRARFDLEVYVTVDRATGDWRGNVGVVTSLIPRAPFEPRNAAALICGPEIMMRYAVQALQKRGVDATQTWLSLERNMKCGVGMCGHCQLGPHIVCRDGPVFRMDQIEHVFGRGEV</sequence>
<keyword evidence="4" id="KW-1185">Reference proteome</keyword>
<accession>I0I3X6</accession>
<dbReference type="CDD" id="cd06221">
    <property type="entry name" value="sulfite_reductase_like"/>
    <property type="match status" value="1"/>
</dbReference>
<dbReference type="PRINTS" id="PR00371">
    <property type="entry name" value="FPNCR"/>
</dbReference>
<dbReference type="Gene3D" id="2.40.30.10">
    <property type="entry name" value="Translation factors"/>
    <property type="match status" value="1"/>
</dbReference>
<dbReference type="PRINTS" id="PR00406">
    <property type="entry name" value="CYTB5RDTASE"/>
</dbReference>
<dbReference type="OrthoDB" id="9796486at2"/>
<evidence type="ECO:0000313" key="4">
    <source>
        <dbReference type="Proteomes" id="UP000007880"/>
    </source>
</evidence>
<reference evidence="3 4" key="1">
    <citation type="submission" date="2012-02" db="EMBL/GenBank/DDBJ databases">
        <title>Complete genome sequence of Caldilinea aerophila DSM 14535 (= NBRC 102666).</title>
        <authorList>
            <person name="Oguchi A."/>
            <person name="Hosoyama A."/>
            <person name="Sekine M."/>
            <person name="Fukai R."/>
            <person name="Kato Y."/>
            <person name="Nakamura S."/>
            <person name="Hanada S."/>
            <person name="Yamazaki S."/>
            <person name="Fujita N."/>
        </authorList>
    </citation>
    <scope>NUCLEOTIDE SEQUENCE [LARGE SCALE GENOMIC DNA]</scope>
    <source>
        <strain evidence="4">DSM 14535 / JCM 11387 / NBRC 104270 / STL-6-O1</strain>
    </source>
</reference>
<dbReference type="Pfam" id="PF00175">
    <property type="entry name" value="NAD_binding_1"/>
    <property type="match status" value="1"/>
</dbReference>
<dbReference type="PROSITE" id="PS51384">
    <property type="entry name" value="FAD_FR"/>
    <property type="match status" value="1"/>
</dbReference>
<dbReference type="PANTHER" id="PTHR43513:SF1">
    <property type="entry name" value="ANAEROBIC SULFITE REDUCTASE SUBUNIT B"/>
    <property type="match status" value="1"/>
</dbReference>
<dbReference type="Pfam" id="PF10418">
    <property type="entry name" value="DHODB_Fe-S_bind"/>
    <property type="match status" value="1"/>
</dbReference>
<comment type="cofactor">
    <cofactor evidence="1">
        <name>[2Fe-2S] cluster</name>
        <dbReference type="ChEBI" id="CHEBI:190135"/>
    </cofactor>
    <text evidence="1">Binds 1 [2Fe-2S] cluster per subunit.</text>
</comment>
<proteinExistence type="predicted"/>
<dbReference type="Gene3D" id="3.40.50.80">
    <property type="entry name" value="Nucleotide-binding domain of ferredoxin-NADP reductase (FNR) module"/>
    <property type="match status" value="1"/>
</dbReference>
<feature type="binding site" evidence="1">
    <location>
        <position position="266"/>
    </location>
    <ligand>
        <name>[2Fe-2S] cluster</name>
        <dbReference type="ChEBI" id="CHEBI:190135"/>
    </ligand>
</feature>
<feature type="binding site" evidence="1">
    <location>
        <position position="271"/>
    </location>
    <ligand>
        <name>[2Fe-2S] cluster</name>
        <dbReference type="ChEBI" id="CHEBI:190135"/>
    </ligand>
</feature>
<dbReference type="GO" id="GO:0016491">
    <property type="term" value="F:oxidoreductase activity"/>
    <property type="evidence" value="ECO:0007669"/>
    <property type="project" value="InterPro"/>
</dbReference>
<dbReference type="PATRIC" id="fig|926550.5.peg.2133"/>
<dbReference type="InterPro" id="IPR001709">
    <property type="entry name" value="Flavoprot_Pyr_Nucl_cyt_Rdtase"/>
</dbReference>
<dbReference type="SUPFAM" id="SSF63380">
    <property type="entry name" value="Riboflavin synthase domain-like"/>
    <property type="match status" value="1"/>
</dbReference>
<dbReference type="InterPro" id="IPR017938">
    <property type="entry name" value="Riboflavin_synthase-like_b-brl"/>
</dbReference>
<organism evidence="3 4">
    <name type="scientific">Caldilinea aerophila (strain DSM 14535 / JCM 11387 / NBRC 104270 / STL-6-O1)</name>
    <dbReference type="NCBI Taxonomy" id="926550"/>
    <lineage>
        <taxon>Bacteria</taxon>
        <taxon>Bacillati</taxon>
        <taxon>Chloroflexota</taxon>
        <taxon>Caldilineae</taxon>
        <taxon>Caldilineales</taxon>
        <taxon>Caldilineaceae</taxon>
        <taxon>Caldilinea</taxon>
    </lineage>
</organism>
<evidence type="ECO:0000259" key="2">
    <source>
        <dbReference type="PROSITE" id="PS51384"/>
    </source>
</evidence>
<dbReference type="AlphaFoldDB" id="I0I3X6"/>
<keyword evidence="1" id="KW-0001">2Fe-2S</keyword>
<dbReference type="PIRSF" id="PIRSF006816">
    <property type="entry name" value="Cyc3_hyd_g"/>
    <property type="match status" value="1"/>
</dbReference>
<dbReference type="STRING" id="926550.CLDAP_19240"/>
<protein>
    <submittedName>
        <fullName evidence="3">Putative NiFe hydrogenase gamma subunit</fullName>
    </submittedName>
</protein>
<evidence type="ECO:0000313" key="3">
    <source>
        <dbReference type="EMBL" id="BAL99963.1"/>
    </source>
</evidence>
<dbReference type="RefSeq" id="WP_014433199.1">
    <property type="nucleotide sequence ID" value="NC_017079.1"/>
</dbReference>
<dbReference type="Proteomes" id="UP000007880">
    <property type="component" value="Chromosome"/>
</dbReference>
<dbReference type="InterPro" id="IPR019480">
    <property type="entry name" value="Dihydroorotate_DH_Fe-S-bd"/>
</dbReference>
<name>I0I3X6_CALAS</name>